<keyword evidence="2" id="KW-1185">Reference proteome</keyword>
<reference evidence="1 2" key="1">
    <citation type="submission" date="2020-02" db="EMBL/GenBank/DDBJ databases">
        <title>Draft genome sequence of Haematococcus lacustris strain NIES-144.</title>
        <authorList>
            <person name="Morimoto D."/>
            <person name="Nakagawa S."/>
            <person name="Yoshida T."/>
            <person name="Sawayama S."/>
        </authorList>
    </citation>
    <scope>NUCLEOTIDE SEQUENCE [LARGE SCALE GENOMIC DNA]</scope>
    <source>
        <strain evidence="1 2">NIES-144</strain>
    </source>
</reference>
<protein>
    <submittedName>
        <fullName evidence="1">Uncharacterized protein</fullName>
    </submittedName>
</protein>
<feature type="non-terminal residue" evidence="1">
    <location>
        <position position="1"/>
    </location>
</feature>
<evidence type="ECO:0000313" key="1">
    <source>
        <dbReference type="EMBL" id="GFH25947.1"/>
    </source>
</evidence>
<gene>
    <name evidence="1" type="ORF">HaLaN_24001</name>
</gene>
<accession>A0A699ZSZ6</accession>
<organism evidence="1 2">
    <name type="scientific">Haematococcus lacustris</name>
    <name type="common">Green alga</name>
    <name type="synonym">Haematococcus pluvialis</name>
    <dbReference type="NCBI Taxonomy" id="44745"/>
    <lineage>
        <taxon>Eukaryota</taxon>
        <taxon>Viridiplantae</taxon>
        <taxon>Chlorophyta</taxon>
        <taxon>core chlorophytes</taxon>
        <taxon>Chlorophyceae</taxon>
        <taxon>CS clade</taxon>
        <taxon>Chlamydomonadales</taxon>
        <taxon>Haematococcaceae</taxon>
        <taxon>Haematococcus</taxon>
    </lineage>
</organism>
<dbReference type="Proteomes" id="UP000485058">
    <property type="component" value="Unassembled WGS sequence"/>
</dbReference>
<comment type="caution">
    <text evidence="1">The sequence shown here is derived from an EMBL/GenBank/DDBJ whole genome shotgun (WGS) entry which is preliminary data.</text>
</comment>
<evidence type="ECO:0000313" key="2">
    <source>
        <dbReference type="Proteomes" id="UP000485058"/>
    </source>
</evidence>
<dbReference type="EMBL" id="BLLF01002969">
    <property type="protein sequence ID" value="GFH25947.1"/>
    <property type="molecule type" value="Genomic_DNA"/>
</dbReference>
<dbReference type="AlphaFoldDB" id="A0A699ZSZ6"/>
<name>A0A699ZSZ6_HAELA</name>
<sequence>DLARLWRWLVQRAGPQAAPSNTAIDSLLDVCLEPPEE</sequence>
<proteinExistence type="predicted"/>